<organism evidence="3 4">
    <name type="scientific">Paraburkholderia saeva</name>
    <dbReference type="NCBI Taxonomy" id="2777537"/>
    <lineage>
        <taxon>Bacteria</taxon>
        <taxon>Pseudomonadati</taxon>
        <taxon>Pseudomonadota</taxon>
        <taxon>Betaproteobacteria</taxon>
        <taxon>Burkholderiales</taxon>
        <taxon>Burkholderiaceae</taxon>
        <taxon>Paraburkholderia</taxon>
    </lineage>
</organism>
<sequence length="60" mass="6168">MNRTGQHAMNRTSGVRATGGARHVAQAHGATVARKMVGFAIVTSGLAVIAAQALQHAFGR</sequence>
<evidence type="ECO:0000313" key="4">
    <source>
        <dbReference type="Proteomes" id="UP000789704"/>
    </source>
</evidence>
<dbReference type="AlphaFoldDB" id="A0A9N8X0N1"/>
<keyword evidence="2" id="KW-1133">Transmembrane helix</keyword>
<name>A0A9N8X0N1_9BURK</name>
<comment type="caution">
    <text evidence="3">The sequence shown here is derived from an EMBL/GenBank/DDBJ whole genome shotgun (WGS) entry which is preliminary data.</text>
</comment>
<protein>
    <submittedName>
        <fullName evidence="3">Uncharacterized protein</fullName>
    </submittedName>
</protein>
<keyword evidence="2" id="KW-0812">Transmembrane</keyword>
<gene>
    <name evidence="3" type="ORF">LMG31841_00174</name>
</gene>
<reference evidence="3" key="1">
    <citation type="submission" date="2021-04" db="EMBL/GenBank/DDBJ databases">
        <authorList>
            <person name="Vanwijnsberghe S."/>
        </authorList>
    </citation>
    <scope>NUCLEOTIDE SEQUENCE</scope>
    <source>
        <strain evidence="3">LMG 31841</strain>
    </source>
</reference>
<proteinExistence type="predicted"/>
<feature type="region of interest" description="Disordered" evidence="1">
    <location>
        <begin position="1"/>
        <end position="24"/>
    </location>
</feature>
<evidence type="ECO:0000313" key="3">
    <source>
        <dbReference type="EMBL" id="CAG4886345.1"/>
    </source>
</evidence>
<keyword evidence="4" id="KW-1185">Reference proteome</keyword>
<accession>A0A9N8X0N1</accession>
<dbReference type="RefSeq" id="WP_228874244.1">
    <property type="nucleotide sequence ID" value="NZ_CAJQZC010000001.1"/>
</dbReference>
<evidence type="ECO:0000256" key="1">
    <source>
        <dbReference type="SAM" id="MobiDB-lite"/>
    </source>
</evidence>
<feature type="transmembrane region" description="Helical" evidence="2">
    <location>
        <begin position="36"/>
        <end position="54"/>
    </location>
</feature>
<feature type="compositionally biased region" description="Polar residues" evidence="1">
    <location>
        <begin position="1"/>
        <end position="15"/>
    </location>
</feature>
<keyword evidence="2" id="KW-0472">Membrane</keyword>
<dbReference type="EMBL" id="CAJQZC010000001">
    <property type="protein sequence ID" value="CAG4886345.1"/>
    <property type="molecule type" value="Genomic_DNA"/>
</dbReference>
<evidence type="ECO:0000256" key="2">
    <source>
        <dbReference type="SAM" id="Phobius"/>
    </source>
</evidence>
<dbReference type="Proteomes" id="UP000789704">
    <property type="component" value="Unassembled WGS sequence"/>
</dbReference>